<dbReference type="EMBL" id="JAODUP010000202">
    <property type="protein sequence ID" value="KAK2156916.1"/>
    <property type="molecule type" value="Genomic_DNA"/>
</dbReference>
<evidence type="ECO:0008006" key="4">
    <source>
        <dbReference type="Google" id="ProtNLM"/>
    </source>
</evidence>
<evidence type="ECO:0000313" key="3">
    <source>
        <dbReference type="Proteomes" id="UP001208570"/>
    </source>
</evidence>
<proteinExistence type="predicted"/>
<evidence type="ECO:0000313" key="2">
    <source>
        <dbReference type="EMBL" id="KAK2156916.1"/>
    </source>
</evidence>
<reference evidence="2" key="1">
    <citation type="journal article" date="2023" name="Mol. Biol. Evol.">
        <title>Third-Generation Sequencing Reveals the Adaptive Role of the Epigenome in Three Deep-Sea Polychaetes.</title>
        <authorList>
            <person name="Perez M."/>
            <person name="Aroh O."/>
            <person name="Sun Y."/>
            <person name="Lan Y."/>
            <person name="Juniper S.K."/>
            <person name="Young C.R."/>
            <person name="Angers B."/>
            <person name="Qian P.Y."/>
        </authorList>
    </citation>
    <scope>NUCLEOTIDE SEQUENCE</scope>
    <source>
        <strain evidence="2">P08H-3</strain>
    </source>
</reference>
<gene>
    <name evidence="2" type="ORF">LSH36_202g06006</name>
</gene>
<dbReference type="AlphaFoldDB" id="A0AAD9JPK1"/>
<organism evidence="2 3">
    <name type="scientific">Paralvinella palmiformis</name>
    <dbReference type="NCBI Taxonomy" id="53620"/>
    <lineage>
        <taxon>Eukaryota</taxon>
        <taxon>Metazoa</taxon>
        <taxon>Spiralia</taxon>
        <taxon>Lophotrochozoa</taxon>
        <taxon>Annelida</taxon>
        <taxon>Polychaeta</taxon>
        <taxon>Sedentaria</taxon>
        <taxon>Canalipalpata</taxon>
        <taxon>Terebellida</taxon>
        <taxon>Terebelliformia</taxon>
        <taxon>Alvinellidae</taxon>
        <taxon>Paralvinella</taxon>
    </lineage>
</organism>
<accession>A0AAD9JPK1</accession>
<keyword evidence="3" id="KW-1185">Reference proteome</keyword>
<keyword evidence="1" id="KW-0472">Membrane</keyword>
<dbReference type="Proteomes" id="UP001208570">
    <property type="component" value="Unassembled WGS sequence"/>
</dbReference>
<comment type="caution">
    <text evidence="2">The sequence shown here is derived from an EMBL/GenBank/DDBJ whole genome shotgun (WGS) entry which is preliminary data.</text>
</comment>
<evidence type="ECO:0000256" key="1">
    <source>
        <dbReference type="SAM" id="Phobius"/>
    </source>
</evidence>
<keyword evidence="1" id="KW-1133">Transmembrane helix</keyword>
<sequence>MAYFTSSIAFSVAPGVQLIIKPQNTVASSGQSSVLFGKTDSARDIYWSKCSAQGNCTRISKGGTIVVTDPGGKYSIERPSAGEFNLVINPLDRDDGLQYQCKVQDILSSETAYGELIVLRKFNYTIFFLFYLSSYSLCDGITVVVVVAAAALASVAVAGDGGGRYDNRKCLH</sequence>
<name>A0AAD9JPK1_9ANNE</name>
<dbReference type="Gene3D" id="2.60.40.10">
    <property type="entry name" value="Immunoglobulins"/>
    <property type="match status" value="1"/>
</dbReference>
<dbReference type="InterPro" id="IPR013783">
    <property type="entry name" value="Ig-like_fold"/>
</dbReference>
<dbReference type="SUPFAM" id="SSF48726">
    <property type="entry name" value="Immunoglobulin"/>
    <property type="match status" value="1"/>
</dbReference>
<keyword evidence="1" id="KW-0812">Transmembrane</keyword>
<feature type="transmembrane region" description="Helical" evidence="1">
    <location>
        <begin position="126"/>
        <end position="159"/>
    </location>
</feature>
<dbReference type="InterPro" id="IPR036179">
    <property type="entry name" value="Ig-like_dom_sf"/>
</dbReference>
<protein>
    <recommendedName>
        <fullName evidence="4">Ig-like domain-containing protein</fullName>
    </recommendedName>
</protein>